<dbReference type="Pfam" id="PF06246">
    <property type="entry name" value="Isy1"/>
    <property type="match status" value="1"/>
</dbReference>
<feature type="compositionally biased region" description="Basic and acidic residues" evidence="6">
    <location>
        <begin position="25"/>
        <end position="39"/>
    </location>
</feature>
<accession>A0A6B0S142</accession>
<comment type="caution">
    <text evidence="7">The sequence shown here is derived from an EMBL/GenBank/DDBJ whole genome shotgun (WGS) entry which is preliminary data.</text>
</comment>
<sequence length="419" mass="45857">MVSGAGSEGGERRAGAGEPGGSGARVRDTGPSRRVRPEEAGAAPPGQGPGTGGRAGALVIVTFSPSEAPVRGARLSSNSTGREQRVVMLGGKCLVGIDPDKGEQPSWEEGVMGELSGMMMKQVDSEGGVVRSKGVVTVEEFRTALARFRQAQLEEGKVKERRPFLASECTELPKAEKWRRQIIGEISKKVAQIQNAGLGEFRIRDLNDEINKLLREKGHWEVRIKELGGPDYGKVGPKMLDHEGKEVPGNRGYKYFGAAKDLPGVRELFEKEPLPPPRKTRAELMKAIDFEYYGYLDEDDGVIVPLEQEYEKRRRSEGVPLHWGASPGLSLLLNSCRPGLSWHLLHTASGCSLLQSDEEGGPDRGGEDGQQKFIAHVPVPSQQEIEEALVRRKKMELLQKYTSETLQAQSEEARRLLGC</sequence>
<evidence type="ECO:0000256" key="4">
    <source>
        <dbReference type="ARBA" id="ARBA00065310"/>
    </source>
</evidence>
<dbReference type="AlphaFoldDB" id="A0A6B0S142"/>
<evidence type="ECO:0000256" key="6">
    <source>
        <dbReference type="SAM" id="MobiDB-lite"/>
    </source>
</evidence>
<feature type="region of interest" description="Disordered" evidence="6">
    <location>
        <begin position="1"/>
        <end position="55"/>
    </location>
</feature>
<dbReference type="InterPro" id="IPR009360">
    <property type="entry name" value="Isy1"/>
</dbReference>
<dbReference type="FunFam" id="1.10.287.660:FF:000001">
    <property type="entry name" value="pre-mRNA-splicing factor ISY1 homolog"/>
    <property type="match status" value="1"/>
</dbReference>
<gene>
    <name evidence="7" type="ORF">E5288_WYG018274</name>
</gene>
<reference evidence="7" key="1">
    <citation type="submission" date="2019-10" db="EMBL/GenBank/DDBJ databases">
        <title>The sequence and de novo assembly of the wild yak genome.</title>
        <authorList>
            <person name="Liu Y."/>
        </authorList>
    </citation>
    <scope>NUCLEOTIDE SEQUENCE [LARGE SCALE GENOMIC DNA]</scope>
    <source>
        <strain evidence="7">WY2019</strain>
    </source>
</reference>
<keyword evidence="8" id="KW-1185">Reference proteome</keyword>
<dbReference type="Gene3D" id="1.10.287.660">
    <property type="entry name" value="Helix hairpin bin"/>
    <property type="match status" value="1"/>
</dbReference>
<dbReference type="PANTHER" id="PTHR13021">
    <property type="entry name" value="PRE-MRNA-SPLICING FACTOR ISY1"/>
    <property type="match status" value="1"/>
</dbReference>
<evidence type="ECO:0000256" key="1">
    <source>
        <dbReference type="ARBA" id="ARBA00004123"/>
    </source>
</evidence>
<comment type="subunit">
    <text evidence="4">Identified in the spliceosome C complex. Component of the XAB2 complex, a multimeric protein complex composed of XAB2, PRPF19, AQR, ZNF830, ISY1, and PPIE. Identified in a pentameric intron-binding (IB) complex composed of AQR, XAB2, ISY1, ZNF830 and PPIE that is incorporated into the spliceosome as a preassembled complex. The IB complex does not contain PRPF19. Interacts with CPSF3; this interaction is in an RNA independent manner. Interacts with the microprocessor complex subunits DGCR8 and DROSHA; this interaction is in an RNA dependent manner.</text>
</comment>
<dbReference type="Proteomes" id="UP000322234">
    <property type="component" value="Unassembled WGS sequence"/>
</dbReference>
<comment type="similarity">
    <text evidence="2">Belongs to the ISY1 family.</text>
</comment>
<comment type="subcellular location">
    <subcellularLocation>
        <location evidence="1">Nucleus</location>
    </subcellularLocation>
</comment>
<dbReference type="EMBL" id="VBQZ03000143">
    <property type="protein sequence ID" value="MXQ95705.1"/>
    <property type="molecule type" value="Genomic_DNA"/>
</dbReference>
<evidence type="ECO:0000256" key="5">
    <source>
        <dbReference type="ARBA" id="ARBA00070851"/>
    </source>
</evidence>
<dbReference type="GO" id="GO:0000350">
    <property type="term" value="P:generation of catalytic spliceosome for second transesterification step"/>
    <property type="evidence" value="ECO:0007669"/>
    <property type="project" value="InterPro"/>
</dbReference>
<evidence type="ECO:0000256" key="3">
    <source>
        <dbReference type="ARBA" id="ARBA00023242"/>
    </source>
</evidence>
<evidence type="ECO:0000313" key="8">
    <source>
        <dbReference type="Proteomes" id="UP000322234"/>
    </source>
</evidence>
<dbReference type="InterPro" id="IPR029012">
    <property type="entry name" value="Helix_hairpin_bin_sf"/>
</dbReference>
<evidence type="ECO:0000313" key="7">
    <source>
        <dbReference type="EMBL" id="MXQ95705.1"/>
    </source>
</evidence>
<dbReference type="SUPFAM" id="SSF140102">
    <property type="entry name" value="ISY1 domain-like"/>
    <property type="match status" value="1"/>
</dbReference>
<protein>
    <recommendedName>
        <fullName evidence="5">Pre-mRNA-splicing factor ISY1 homolog</fullName>
    </recommendedName>
</protein>
<organism evidence="7 8">
    <name type="scientific">Bos mutus</name>
    <name type="common">wild yak</name>
    <dbReference type="NCBI Taxonomy" id="72004"/>
    <lineage>
        <taxon>Eukaryota</taxon>
        <taxon>Metazoa</taxon>
        <taxon>Chordata</taxon>
        <taxon>Craniata</taxon>
        <taxon>Vertebrata</taxon>
        <taxon>Euteleostomi</taxon>
        <taxon>Mammalia</taxon>
        <taxon>Eutheria</taxon>
        <taxon>Laurasiatheria</taxon>
        <taxon>Artiodactyla</taxon>
        <taxon>Ruminantia</taxon>
        <taxon>Pecora</taxon>
        <taxon>Bovidae</taxon>
        <taxon>Bovinae</taxon>
        <taxon>Bos</taxon>
    </lineage>
</organism>
<dbReference type="GO" id="GO:0005634">
    <property type="term" value="C:nucleus"/>
    <property type="evidence" value="ECO:0007669"/>
    <property type="project" value="UniProtKB-SubCell"/>
</dbReference>
<evidence type="ECO:0000256" key="2">
    <source>
        <dbReference type="ARBA" id="ARBA00007002"/>
    </source>
</evidence>
<name>A0A6B0S142_9CETA</name>
<keyword evidence="3" id="KW-0539">Nucleus</keyword>
<dbReference type="InterPro" id="IPR037200">
    <property type="entry name" value="Isy1_sf"/>
</dbReference>
<proteinExistence type="inferred from homology"/>